<feature type="chain" id="PRO_5042549548" evidence="1">
    <location>
        <begin position="29"/>
        <end position="235"/>
    </location>
</feature>
<dbReference type="AlphaFoldDB" id="A0AAJ5C4P4"/>
<keyword evidence="1" id="KW-0732">Signal</keyword>
<accession>A0AAJ5C4P4</accession>
<evidence type="ECO:0000313" key="2">
    <source>
        <dbReference type="EMBL" id="SNX83729.1"/>
    </source>
</evidence>
<organism evidence="2 3">
    <name type="scientific">Melanopsichium pennsylvanicum</name>
    <dbReference type="NCBI Taxonomy" id="63383"/>
    <lineage>
        <taxon>Eukaryota</taxon>
        <taxon>Fungi</taxon>
        <taxon>Dikarya</taxon>
        <taxon>Basidiomycota</taxon>
        <taxon>Ustilaginomycotina</taxon>
        <taxon>Ustilaginomycetes</taxon>
        <taxon>Ustilaginales</taxon>
        <taxon>Ustilaginaceae</taxon>
        <taxon>Melanopsichium</taxon>
    </lineage>
</organism>
<name>A0AAJ5C4P4_9BASI</name>
<protein>
    <submittedName>
        <fullName evidence="2">Uncharacterized protein</fullName>
    </submittedName>
</protein>
<sequence length="235" mass="27236">MNRCTTGFLSTLGFVLLFLSLVIGSISADQVTAATDEPRSDPGEMLSQLEENLYNAHSSYQTQQIKHLRSMDRSREAFDRSHDLMQGYFNQLSRTLQSKGAELVQLENINNLRRAGYRFGPETDPGLHVQFGTVWNYRLFGPYPSTRLAQAVDQEEPDKMRTEIDNAWKALDRQNWLESRWKIFKPAFTDDVDLLTSAIQYHEKKLEEKLKYGSFTDGLRKSRMREGLRSFIRLK</sequence>
<keyword evidence="3" id="KW-1185">Reference proteome</keyword>
<proteinExistence type="predicted"/>
<comment type="caution">
    <text evidence="2">The sequence shown here is derived from an EMBL/GenBank/DDBJ whole genome shotgun (WGS) entry which is preliminary data.</text>
</comment>
<evidence type="ECO:0000256" key="1">
    <source>
        <dbReference type="SAM" id="SignalP"/>
    </source>
</evidence>
<feature type="signal peptide" evidence="1">
    <location>
        <begin position="1"/>
        <end position="28"/>
    </location>
</feature>
<dbReference type="EMBL" id="OAPG01000004">
    <property type="protein sequence ID" value="SNX83729.1"/>
    <property type="molecule type" value="Genomic_DNA"/>
</dbReference>
<dbReference type="Proteomes" id="UP001294444">
    <property type="component" value="Unassembled WGS sequence"/>
</dbReference>
<evidence type="ECO:0000313" key="3">
    <source>
        <dbReference type="Proteomes" id="UP001294444"/>
    </source>
</evidence>
<gene>
    <name evidence="2" type="ORF">MEPE_02436</name>
</gene>
<reference evidence="2" key="1">
    <citation type="submission" date="2023-10" db="EMBL/GenBank/DDBJ databases">
        <authorList>
            <person name="Guldener U."/>
        </authorList>
    </citation>
    <scope>NUCLEOTIDE SEQUENCE</scope>
    <source>
        <strain evidence="2">Mp4</strain>
    </source>
</reference>